<proteinExistence type="inferred from homology"/>
<evidence type="ECO:0000256" key="3">
    <source>
        <dbReference type="ARBA" id="ARBA00022763"/>
    </source>
</evidence>
<sequence>MASVLESYYTHQQNFQKRYGPKTIVLLEVGHFYELYALKEDEIEHLKEICEKLNLTLTYKDKKKKLSKSNPRMTGFPSQAVNRYIQILLDMQYTIIKIDQVYDNIINKKGKYDVIERKISNIYSPGTFVEEMATDNDTNYIMSIYFEMENAEKNIMTVGISFIDLTTGKSDIYESFNTTEDPSIAYDNTNRLFYTYNPKEVLIYSRGVEEAPDTFMKHLDTFKDKIKVYLKLNAVDPKFYKIAYQNEFLKKVFGEPQGMLSPIEELDLEYKQTALISYVLLMQFVYEHDNSILNKIQKPDVLDDKFYTSLLNNAMYQLSLINNSTERANMKYNSIYGIINNTSTPLGGRLLKKRMLKPISNKDMLNKRYECIQVLVDNIPKGRFKDLDYVDIEKKDTAIKTSVSYKSVEYFLTDVVDIERLHRRLDLKKLRYSEMGVLIQSYMSIKDLLDHLSHNSDLVAPFSAAKWYLSRSSVKSFTEFLDKLQTTFNLDQLEKGQNIFNKGFNTQLDELSGIIKECKSYFDKTSREMSAIIEENTTSVYGNNKDAVRVEYTDRDGYCYVTTKKRFDAMSPVYSKKLPKGDSFKKTALTNACKFYTTESSKKSDLWVRTSTKIENISKDLYNKFLDEIVTKYGDIMWNLVKFVENIDFVKSCAKTSILNNYVRPTFSSTPPKHGAYIKATSVRHPIIEKINTEVQYIPNDVNLGVVSEDKPVNGMLLFGINAAGKSSYMKSVGVAVVLAQMGMFVPAKSFEFEPFHNIISRITGEDNMFKSQSTFVLEMTELRNILKRSDEYTLVLGDEICHGTEQISGLSIVSSSIIKLEKTNSKFIFATHLHDLLQIPQINELERVKPFNLRVNFDDETNNLIYERTLEPGSGSKFYGLEVCKYIIDDPEFHEVANQIRKALLAANGDADAGDGIILEGEAKQSKYNANVFLGRCAIKDCPRMAEDTHHITCQSKFDENSGMCDHIRKNDSSNLVCLCKGCHNAVHAGDITINGYIQTAKGRILDYAINSAKPARRSSSRIRNNLTQEQIDLLRSLKDTGKTRKEISKMREFIGKNGKHVSTYIINKIWNDVDL</sequence>
<dbReference type="SUPFAM" id="SSF48334">
    <property type="entry name" value="DNA repair protein MutS, domain III"/>
    <property type="match status" value="1"/>
</dbReference>
<protein>
    <recommendedName>
        <fullName evidence="7">DNA mismatch repair proteins mutS family domain-containing protein</fullName>
    </recommendedName>
</protein>
<dbReference type="AlphaFoldDB" id="A0A6C0CJY9"/>
<evidence type="ECO:0000256" key="2">
    <source>
        <dbReference type="ARBA" id="ARBA00022741"/>
    </source>
</evidence>
<dbReference type="PROSITE" id="PS00486">
    <property type="entry name" value="DNA_MISMATCH_REPAIR_2"/>
    <property type="match status" value="1"/>
</dbReference>
<dbReference type="InterPro" id="IPR017261">
    <property type="entry name" value="DNA_mismatch_repair_MutS/MSH"/>
</dbReference>
<evidence type="ECO:0000256" key="5">
    <source>
        <dbReference type="ARBA" id="ARBA00023125"/>
    </source>
</evidence>
<dbReference type="CDD" id="cd00085">
    <property type="entry name" value="HNHc"/>
    <property type="match status" value="1"/>
</dbReference>
<dbReference type="Pfam" id="PF05188">
    <property type="entry name" value="MutS_II"/>
    <property type="match status" value="1"/>
</dbReference>
<dbReference type="EMBL" id="MN739443">
    <property type="protein sequence ID" value="QHT04918.1"/>
    <property type="molecule type" value="Genomic_DNA"/>
</dbReference>
<dbReference type="Pfam" id="PF01624">
    <property type="entry name" value="MutS_I"/>
    <property type="match status" value="1"/>
</dbReference>
<keyword evidence="3" id="KW-0227">DNA damage</keyword>
<dbReference type="Pfam" id="PF00488">
    <property type="entry name" value="MutS_V"/>
    <property type="match status" value="1"/>
</dbReference>
<dbReference type="InterPro" id="IPR000432">
    <property type="entry name" value="DNA_mismatch_repair_MutS_C"/>
</dbReference>
<dbReference type="GO" id="GO:0006298">
    <property type="term" value="P:mismatch repair"/>
    <property type="evidence" value="ECO:0007669"/>
    <property type="project" value="InterPro"/>
</dbReference>
<dbReference type="SUPFAM" id="SSF53150">
    <property type="entry name" value="DNA repair protein MutS, domain II"/>
    <property type="match status" value="1"/>
</dbReference>
<keyword evidence="2" id="KW-0547">Nucleotide-binding</keyword>
<dbReference type="GO" id="GO:0030983">
    <property type="term" value="F:mismatched DNA binding"/>
    <property type="evidence" value="ECO:0007669"/>
    <property type="project" value="InterPro"/>
</dbReference>
<dbReference type="InterPro" id="IPR045076">
    <property type="entry name" value="MutS"/>
</dbReference>
<evidence type="ECO:0000313" key="8">
    <source>
        <dbReference type="EMBL" id="QHT04918.1"/>
    </source>
</evidence>
<organism evidence="8">
    <name type="scientific">viral metagenome</name>
    <dbReference type="NCBI Taxonomy" id="1070528"/>
    <lineage>
        <taxon>unclassified sequences</taxon>
        <taxon>metagenomes</taxon>
        <taxon>organismal metagenomes</taxon>
    </lineage>
</organism>
<dbReference type="GO" id="GO:0005524">
    <property type="term" value="F:ATP binding"/>
    <property type="evidence" value="ECO:0007669"/>
    <property type="project" value="UniProtKB-KW"/>
</dbReference>
<dbReference type="Gene3D" id="1.10.1420.10">
    <property type="match status" value="2"/>
</dbReference>
<keyword evidence="5" id="KW-0238">DNA-binding</keyword>
<name>A0A6C0CJY9_9ZZZZ</name>
<dbReference type="Gene3D" id="3.40.1170.10">
    <property type="entry name" value="DNA repair protein MutS, domain I"/>
    <property type="match status" value="1"/>
</dbReference>
<evidence type="ECO:0000256" key="6">
    <source>
        <dbReference type="ARBA" id="ARBA00023204"/>
    </source>
</evidence>
<dbReference type="InterPro" id="IPR003615">
    <property type="entry name" value="HNH_nuc"/>
</dbReference>
<evidence type="ECO:0000256" key="4">
    <source>
        <dbReference type="ARBA" id="ARBA00022840"/>
    </source>
</evidence>
<dbReference type="InterPro" id="IPR016151">
    <property type="entry name" value="DNA_mismatch_repair_MutS_N"/>
</dbReference>
<feature type="domain" description="DNA mismatch repair proteins mutS family" evidence="7">
    <location>
        <begin position="794"/>
        <end position="810"/>
    </location>
</feature>
<dbReference type="InterPro" id="IPR007695">
    <property type="entry name" value="DNA_mismatch_repair_MutS-lik_N"/>
</dbReference>
<keyword evidence="6" id="KW-0234">DNA repair</keyword>
<dbReference type="InterPro" id="IPR007860">
    <property type="entry name" value="DNA_mmatch_repair_MutS_con_dom"/>
</dbReference>
<dbReference type="Gene3D" id="3.40.50.300">
    <property type="entry name" value="P-loop containing nucleotide triphosphate hydrolases"/>
    <property type="match status" value="1"/>
</dbReference>
<dbReference type="InterPro" id="IPR007696">
    <property type="entry name" value="DNA_mismatch_repair_MutS_core"/>
</dbReference>
<keyword evidence="4" id="KW-0067">ATP-binding</keyword>
<comment type="similarity">
    <text evidence="1">Belongs to the DNA mismatch repair MutS family.</text>
</comment>
<dbReference type="PIRSF" id="PIRSF037677">
    <property type="entry name" value="DNA_mis_repair_Msh6"/>
    <property type="match status" value="1"/>
</dbReference>
<evidence type="ECO:0000259" key="7">
    <source>
        <dbReference type="PROSITE" id="PS00486"/>
    </source>
</evidence>
<dbReference type="InterPro" id="IPR036678">
    <property type="entry name" value="MutS_con_dom_sf"/>
</dbReference>
<dbReference type="SUPFAM" id="SSF52540">
    <property type="entry name" value="P-loop containing nucleoside triphosphate hydrolases"/>
    <property type="match status" value="1"/>
</dbReference>
<accession>A0A6C0CJY9</accession>
<dbReference type="InterPro" id="IPR036187">
    <property type="entry name" value="DNA_mismatch_repair_MutS_sf"/>
</dbReference>
<dbReference type="SUPFAM" id="SSF55271">
    <property type="entry name" value="DNA repair protein MutS, domain I"/>
    <property type="match status" value="1"/>
</dbReference>
<dbReference type="Pfam" id="PF05192">
    <property type="entry name" value="MutS_III"/>
    <property type="match status" value="1"/>
</dbReference>
<reference evidence="8" key="1">
    <citation type="journal article" date="2020" name="Nature">
        <title>Giant virus diversity and host interactions through global metagenomics.</title>
        <authorList>
            <person name="Schulz F."/>
            <person name="Roux S."/>
            <person name="Paez-Espino D."/>
            <person name="Jungbluth S."/>
            <person name="Walsh D.A."/>
            <person name="Denef V.J."/>
            <person name="McMahon K.D."/>
            <person name="Konstantinidis K.T."/>
            <person name="Eloe-Fadrosh E.A."/>
            <person name="Kyrpides N.C."/>
            <person name="Woyke T."/>
        </authorList>
    </citation>
    <scope>NUCLEOTIDE SEQUENCE</scope>
    <source>
        <strain evidence="8">GVMAG-M-3300021343-4</strain>
    </source>
</reference>
<dbReference type="InterPro" id="IPR027417">
    <property type="entry name" value="P-loop_NTPase"/>
</dbReference>
<dbReference type="GO" id="GO:0140664">
    <property type="term" value="F:ATP-dependent DNA damage sensor activity"/>
    <property type="evidence" value="ECO:0007669"/>
    <property type="project" value="InterPro"/>
</dbReference>
<dbReference type="SMART" id="SM00534">
    <property type="entry name" value="MUTSac"/>
    <property type="match status" value="1"/>
</dbReference>
<dbReference type="PANTHER" id="PTHR11361">
    <property type="entry name" value="DNA MISMATCH REPAIR PROTEIN MUTS FAMILY MEMBER"/>
    <property type="match status" value="1"/>
</dbReference>
<dbReference type="SMART" id="SM00533">
    <property type="entry name" value="MUTSd"/>
    <property type="match status" value="1"/>
</dbReference>
<evidence type="ECO:0000256" key="1">
    <source>
        <dbReference type="ARBA" id="ARBA00006271"/>
    </source>
</evidence>
<dbReference type="PANTHER" id="PTHR11361:SF34">
    <property type="entry name" value="DNA MISMATCH REPAIR PROTEIN MSH1, MITOCHONDRIAL"/>
    <property type="match status" value="1"/>
</dbReference>
<dbReference type="Gene3D" id="3.30.420.110">
    <property type="entry name" value="MutS, connector domain"/>
    <property type="match status" value="1"/>
</dbReference>